<evidence type="ECO:0000259" key="2">
    <source>
        <dbReference type="Pfam" id="PF03235"/>
    </source>
</evidence>
<dbReference type="AlphaFoldDB" id="A0A1E7FB60"/>
<protein>
    <recommendedName>
        <fullName evidence="2">GmrSD restriction endonucleases N-terminal domain-containing protein</fullName>
    </recommendedName>
</protein>
<sequence length="507" mass="57664">MESVTSFPTSSMKPPATRHQAKKTRMTTTTTKPPSGGATFSASTKVNHSKTKPTAFRSKVKNANQTAICTSTSDQVGRRTLRRLLVPASNNNNNNNNSNSNNSNNNQAYEVPIFQRRYCYTTTQWDTLWIDVLKRKTIKHSLGRLTCTNIVVPEQVQSPGSTTLSHISSTSNHRSVILDGQQRFTSITLVLAAIRDALIGLPNSGGGHNDVLLKSINEMLFLDVEAMQEWVVKNEGNKVITEGVTLEFCRLIPTFCDRSSYLAAILPPSSTQAQYFVEDTFNPRWHRPLVAKQYFLQRINSLIAPSSSNQFSPRDILQKLIKFLLDGVDILYFPIDISRGMKDGTEDLQVVYERLALRDATWTKPQRTIEYQSMDGTDMIRNLLLGSFRSQLATIDYYKTYWLPFERLHQQLLQENDYDDSSECMKKVFEAFLKEERSKLDDHNQVNSGVSPVSMIIGGRIYVDFEIWFAQDFDRWQIKSQPSSAEDHTRDVGRRLLEFAKRTISVS</sequence>
<feature type="compositionally biased region" description="Polar residues" evidence="1">
    <location>
        <begin position="1"/>
        <end position="12"/>
    </location>
</feature>
<evidence type="ECO:0000313" key="3">
    <source>
        <dbReference type="EMBL" id="OEU15255.1"/>
    </source>
</evidence>
<dbReference type="OrthoDB" id="192041at2759"/>
<dbReference type="Proteomes" id="UP000095751">
    <property type="component" value="Unassembled WGS sequence"/>
</dbReference>
<feature type="region of interest" description="Disordered" evidence="1">
    <location>
        <begin position="86"/>
        <end position="106"/>
    </location>
</feature>
<dbReference type="Pfam" id="PF03235">
    <property type="entry name" value="GmrSD_N"/>
    <property type="match status" value="1"/>
</dbReference>
<proteinExistence type="predicted"/>
<organism evidence="3 4">
    <name type="scientific">Fragilariopsis cylindrus CCMP1102</name>
    <dbReference type="NCBI Taxonomy" id="635003"/>
    <lineage>
        <taxon>Eukaryota</taxon>
        <taxon>Sar</taxon>
        <taxon>Stramenopiles</taxon>
        <taxon>Ochrophyta</taxon>
        <taxon>Bacillariophyta</taxon>
        <taxon>Bacillariophyceae</taxon>
        <taxon>Bacillariophycidae</taxon>
        <taxon>Bacillariales</taxon>
        <taxon>Bacillariaceae</taxon>
        <taxon>Fragilariopsis</taxon>
    </lineage>
</organism>
<dbReference type="PANTHER" id="PTHR35149:SF1">
    <property type="entry name" value="DUF5655 DOMAIN-CONTAINING PROTEIN"/>
    <property type="match status" value="1"/>
</dbReference>
<reference evidence="3 4" key="1">
    <citation type="submission" date="2016-09" db="EMBL/GenBank/DDBJ databases">
        <title>Extensive genetic diversity and differential bi-allelic expression allows diatom success in the polar Southern Ocean.</title>
        <authorList>
            <consortium name="DOE Joint Genome Institute"/>
            <person name="Mock T."/>
            <person name="Otillar R.P."/>
            <person name="Strauss J."/>
            <person name="Dupont C."/>
            <person name="Frickenhaus S."/>
            <person name="Maumus F."/>
            <person name="Mcmullan M."/>
            <person name="Sanges R."/>
            <person name="Schmutz J."/>
            <person name="Toseland A."/>
            <person name="Valas R."/>
            <person name="Veluchamy A."/>
            <person name="Ward B.J."/>
            <person name="Allen A."/>
            <person name="Barry K."/>
            <person name="Falciatore A."/>
            <person name="Ferrante M."/>
            <person name="Fortunato A.E."/>
            <person name="Gloeckner G."/>
            <person name="Gruber A."/>
            <person name="Hipkin R."/>
            <person name="Janech M."/>
            <person name="Kroth P."/>
            <person name="Leese F."/>
            <person name="Lindquist E."/>
            <person name="Lyon B.R."/>
            <person name="Martin J."/>
            <person name="Mayer C."/>
            <person name="Parker M."/>
            <person name="Quesneville H."/>
            <person name="Raymond J."/>
            <person name="Uhlig C."/>
            <person name="Valentin K.U."/>
            <person name="Worden A.Z."/>
            <person name="Armbrust E.V."/>
            <person name="Bowler C."/>
            <person name="Green B."/>
            <person name="Moulton V."/>
            <person name="Van Oosterhout C."/>
            <person name="Grigoriev I."/>
        </authorList>
    </citation>
    <scope>NUCLEOTIDE SEQUENCE [LARGE SCALE GENOMIC DNA]</scope>
    <source>
        <strain evidence="3 4">CCMP1102</strain>
    </source>
</reference>
<keyword evidence="4" id="KW-1185">Reference proteome</keyword>
<dbReference type="InParanoid" id="A0A1E7FB60"/>
<accession>A0A1E7FB60</accession>
<dbReference type="EMBL" id="KV784359">
    <property type="protein sequence ID" value="OEU15255.1"/>
    <property type="molecule type" value="Genomic_DNA"/>
</dbReference>
<dbReference type="PANTHER" id="PTHR35149">
    <property type="entry name" value="SLL5132 PROTEIN"/>
    <property type="match status" value="1"/>
</dbReference>
<feature type="domain" description="GmrSD restriction endonucleases N-terminal" evidence="2">
    <location>
        <begin position="104"/>
        <end position="216"/>
    </location>
</feature>
<name>A0A1E7FB60_9STRA</name>
<evidence type="ECO:0000256" key="1">
    <source>
        <dbReference type="SAM" id="MobiDB-lite"/>
    </source>
</evidence>
<evidence type="ECO:0000313" key="4">
    <source>
        <dbReference type="Proteomes" id="UP000095751"/>
    </source>
</evidence>
<feature type="compositionally biased region" description="Low complexity" evidence="1">
    <location>
        <begin position="89"/>
        <end position="106"/>
    </location>
</feature>
<gene>
    <name evidence="3" type="ORF">FRACYDRAFT_239933</name>
</gene>
<dbReference type="InterPro" id="IPR004919">
    <property type="entry name" value="GmrSD_N"/>
</dbReference>
<feature type="region of interest" description="Disordered" evidence="1">
    <location>
        <begin position="1"/>
        <end position="53"/>
    </location>
</feature>
<dbReference type="KEGG" id="fcy:FRACYDRAFT_239933"/>